<evidence type="ECO:0000313" key="2">
    <source>
        <dbReference type="Proteomes" id="UP000219994"/>
    </source>
</evidence>
<name>A0A2A6FS00_9MICO</name>
<proteinExistence type="predicted"/>
<organism evidence="1 2">
    <name type="scientific">Candidatus Lumbricidiphila eiseniae</name>
    <dbReference type="NCBI Taxonomy" id="1969409"/>
    <lineage>
        <taxon>Bacteria</taxon>
        <taxon>Bacillati</taxon>
        <taxon>Actinomycetota</taxon>
        <taxon>Actinomycetes</taxon>
        <taxon>Micrococcales</taxon>
        <taxon>Microbacteriaceae</taxon>
        <taxon>Candidatus Lumbricidiphila</taxon>
    </lineage>
</organism>
<dbReference type="AlphaFoldDB" id="A0A2A6FS00"/>
<sequence length="69" mass="7583">MKSYACSARSTNTAPCVRRLPDILHEYGENLCCAWIAVGTPIITPETIRTRFPAEQFADKPANAERSAA</sequence>
<gene>
    <name evidence="1" type="ORF">B5766_05385</name>
</gene>
<comment type="caution">
    <text evidence="1">The sequence shown here is derived from an EMBL/GenBank/DDBJ whole genome shotgun (WGS) entry which is preliminary data.</text>
</comment>
<accession>A0A2A6FS00</accession>
<reference evidence="2" key="1">
    <citation type="submission" date="2017-03" db="EMBL/GenBank/DDBJ databases">
        <authorList>
            <person name="Lund M.B."/>
        </authorList>
    </citation>
    <scope>NUCLEOTIDE SEQUENCE [LARGE SCALE GENOMIC DNA]</scope>
</reference>
<evidence type="ECO:0000313" key="1">
    <source>
        <dbReference type="EMBL" id="PDQ35499.1"/>
    </source>
</evidence>
<dbReference type="EMBL" id="NAEP01000032">
    <property type="protein sequence ID" value="PDQ35499.1"/>
    <property type="molecule type" value="Genomic_DNA"/>
</dbReference>
<dbReference type="Proteomes" id="UP000219994">
    <property type="component" value="Unassembled WGS sequence"/>
</dbReference>
<protein>
    <submittedName>
        <fullName evidence="1">Uncharacterized protein</fullName>
    </submittedName>
</protein>